<dbReference type="EMBL" id="GIFC01006081">
    <property type="protein sequence ID" value="MXU88164.1"/>
    <property type="molecule type" value="Transcribed_RNA"/>
</dbReference>
<dbReference type="AlphaFoldDB" id="A0A6B0UF13"/>
<keyword evidence="1" id="KW-1133">Transmembrane helix</keyword>
<name>A0A6B0UF13_IXORI</name>
<evidence type="ECO:0000256" key="1">
    <source>
        <dbReference type="SAM" id="Phobius"/>
    </source>
</evidence>
<proteinExistence type="predicted"/>
<sequence length="100" mass="11550">MVWWNPSWLRKSCRSIKLYSFATAYTCVKLHCFASVCLEKQLDQRNILVSPSGSDICSGGHLTCPLFSFQICFVGMGWALIETRKHDRYFIVTMSLNYQD</sequence>
<reference evidence="2" key="1">
    <citation type="submission" date="2019-12" db="EMBL/GenBank/DDBJ databases">
        <title>An insight into the sialome of adult female Ixodes ricinus ticks feeding for 6 days.</title>
        <authorList>
            <person name="Perner J."/>
            <person name="Ribeiro J.M.C."/>
        </authorList>
    </citation>
    <scope>NUCLEOTIDE SEQUENCE</scope>
    <source>
        <strain evidence="2">Semi-engorged</strain>
        <tissue evidence="2">Salivary glands</tissue>
    </source>
</reference>
<keyword evidence="1" id="KW-0472">Membrane</keyword>
<keyword evidence="1" id="KW-0812">Transmembrane</keyword>
<feature type="transmembrane region" description="Helical" evidence="1">
    <location>
        <begin position="60"/>
        <end position="81"/>
    </location>
</feature>
<protein>
    <submittedName>
        <fullName evidence="2">Putative secreted protein</fullName>
    </submittedName>
</protein>
<evidence type="ECO:0000313" key="2">
    <source>
        <dbReference type="EMBL" id="MXU88164.1"/>
    </source>
</evidence>
<accession>A0A6B0UF13</accession>
<organism evidence="2">
    <name type="scientific">Ixodes ricinus</name>
    <name type="common">Common tick</name>
    <name type="synonym">Acarus ricinus</name>
    <dbReference type="NCBI Taxonomy" id="34613"/>
    <lineage>
        <taxon>Eukaryota</taxon>
        <taxon>Metazoa</taxon>
        <taxon>Ecdysozoa</taxon>
        <taxon>Arthropoda</taxon>
        <taxon>Chelicerata</taxon>
        <taxon>Arachnida</taxon>
        <taxon>Acari</taxon>
        <taxon>Parasitiformes</taxon>
        <taxon>Ixodida</taxon>
        <taxon>Ixodoidea</taxon>
        <taxon>Ixodidae</taxon>
        <taxon>Ixodinae</taxon>
        <taxon>Ixodes</taxon>
    </lineage>
</organism>